<reference evidence="3" key="1">
    <citation type="submission" date="2020-06" db="EMBL/GenBank/DDBJ databases">
        <authorList>
            <person name="Camacho E."/>
            <person name="Gonzalez-de la Fuente S."/>
            <person name="Rastrojo A."/>
            <person name="Peiro-Pastor R."/>
            <person name="Solana JC."/>
            <person name="Tabera L."/>
            <person name="Gamarro F."/>
            <person name="Carrasco-Ramiro F."/>
            <person name="Requena JM."/>
            <person name="Aguado B."/>
        </authorList>
    </citation>
    <scope>NUCLEOTIDE SEQUENCE</scope>
</reference>
<feature type="compositionally biased region" description="Low complexity" evidence="2">
    <location>
        <begin position="180"/>
        <end position="193"/>
    </location>
</feature>
<evidence type="ECO:0000256" key="2">
    <source>
        <dbReference type="SAM" id="MobiDB-lite"/>
    </source>
</evidence>
<sequence length="1236" mass="133088">MSRTFVEDNGCERPSSAGQRVYVNNMNTLQATTSLPERTPYSLLERNTEAPGSSTANYVGSRLAPISSPRSGRGPDGAAGELQQSRPAQRAFAGSGSAVEQRRGAEPLTANGEAVHANLQDVYSRIMRRLQRQMNYAEVSRASLAEQYGVDLQMAYEEDQQELKAADTAPQRTTKHRCRTSPSRPPASTSSSPIHPVPCESEANTVSRPSPRLFTGCHVSTNTTKVPEYDSPGPRGETPISARAGGRSSSRLIQFKVDVSSRTSGAVGGIAAPAAMDMSDASGAAAPAAEESRLERDIAAQPCPLPLRLVIQHVLDTLQKKMSLAEGGSLKDCIVFSFESRALLDRLLKEIPLYSQYSVSQDTAAVAGAAQQDMALVYQKLRQKPVLLPRAGYVEDPVTGAIHGQILGGGAVQSESVRASAVAAPTAAVSLPAIVNASRSFNPGGAAPLGALTVGTGAMSGGVQLPSGYGKSSRLNDATLQSGAAAGYGDRQHQHQLLRDHMKGGSGAGGGSSASISDAVSAQNSVTAMMESAVASVASPPVFEAAHRATRLVSVGTVTEENNLTTVPKADYAALQQRMEALEVQLADAQMHRSALADQLCEELQYTEKKKRVLQYLRETLVRECTMLRSQLRLASGRVQLLQQQQHSPPQPLRGVMVSSGANDAHSEGPNASVFGATTRMYKQLGASTVSPMTLSLSADVHGQQHRRYSQRPLTHRMSFSESIGSVYGGTSGCGRGRLATMQRHTSGGCTSLGASLSAAPPGVSVSATGISSFTVVGSCVATGVTADGQQPNDLEAVQSLLDLVLLAVEEDAVLPSHTLQMVRSGHADVEAVKNAFSKDEKRQLDELRNKYDERQYAVKKSMIMRTAEHNYLIAEQKHEVQRLQALTDTTRVRAILQQHVSDLRTELQQMRMYITEQIHFFKTVIQNTAQSLLRRSVLADKTLSENLILTNVVSASREMVESAGALFMPMLTNEYCCGYHPWPLKLRNTTDPLAHIIHLRYGAGEVIRLRDSLNVFAQLYGALHRYILRQIVLPDSTRPSAGKPLQHLCAALALNPMSHTEVVFAVRHAYDTEMQLCKRLARYNLRLMWNAYLQRVYTNRSVAALAEACLNPRLAALPVAGRINVLAKERAALLQERVKVQRERAENAKSTYRLWQEKEIDIMEGYPTPQTQRNRLALLTGDAAGGSNAMGVDVGGNALGGAMQGHSSMATMGHFSRALGRTTTDRSEGAGAVAM</sequence>
<accession>A0A6J8FAC9</accession>
<dbReference type="VEuPathDB" id="TriTrypDB:LdCL_130012600"/>
<gene>
    <name evidence="3" type="ORF">LDHU3_13.0920</name>
</gene>
<dbReference type="EMBL" id="LR812633">
    <property type="protein sequence ID" value="CAC5428447.1"/>
    <property type="molecule type" value="Genomic_DNA"/>
</dbReference>
<dbReference type="VEuPathDB" id="TriTrypDB:LdBPK_130720.1"/>
<dbReference type="AlphaFoldDB" id="A0A6J8FAC9"/>
<feature type="coiled-coil region" evidence="1">
    <location>
        <begin position="1124"/>
        <end position="1152"/>
    </location>
</feature>
<dbReference type="VEuPathDB" id="TriTrypDB:LDHU3_13.0920"/>
<evidence type="ECO:0000313" key="3">
    <source>
        <dbReference type="EMBL" id="CAC5428447.1"/>
    </source>
</evidence>
<feature type="region of interest" description="Disordered" evidence="2">
    <location>
        <begin position="161"/>
        <end position="247"/>
    </location>
</feature>
<name>A0A6J8FAC9_LEIDO</name>
<organism evidence="3 4">
    <name type="scientific">Leishmania donovani</name>
    <dbReference type="NCBI Taxonomy" id="5661"/>
    <lineage>
        <taxon>Eukaryota</taxon>
        <taxon>Discoba</taxon>
        <taxon>Euglenozoa</taxon>
        <taxon>Kinetoplastea</taxon>
        <taxon>Metakinetoplastina</taxon>
        <taxon>Trypanosomatida</taxon>
        <taxon>Trypanosomatidae</taxon>
        <taxon>Leishmaniinae</taxon>
        <taxon>Leishmania</taxon>
    </lineage>
</organism>
<proteinExistence type="predicted"/>
<evidence type="ECO:0000313" key="4">
    <source>
        <dbReference type="Proteomes" id="UP000601710"/>
    </source>
</evidence>
<evidence type="ECO:0000256" key="1">
    <source>
        <dbReference type="SAM" id="Coils"/>
    </source>
</evidence>
<feature type="region of interest" description="Disordered" evidence="2">
    <location>
        <begin position="47"/>
        <end position="112"/>
    </location>
</feature>
<dbReference type="Proteomes" id="UP000601710">
    <property type="component" value="Chromosome 13"/>
</dbReference>
<keyword evidence="1" id="KW-0175">Coiled coil</keyword>
<feature type="coiled-coil region" evidence="1">
    <location>
        <begin position="572"/>
        <end position="599"/>
    </location>
</feature>
<protein>
    <submittedName>
        <fullName evidence="3">Hypothetical_protein_conserved</fullName>
    </submittedName>
</protein>